<evidence type="ECO:0000313" key="2">
    <source>
        <dbReference type="EMBL" id="KEQ53430.1"/>
    </source>
</evidence>
<dbReference type="Proteomes" id="UP000028411">
    <property type="component" value="Unassembled WGS sequence"/>
</dbReference>
<feature type="transmembrane region" description="Helical" evidence="1">
    <location>
        <begin position="21"/>
        <end position="45"/>
    </location>
</feature>
<evidence type="ECO:0000313" key="3">
    <source>
        <dbReference type="Proteomes" id="UP000028411"/>
    </source>
</evidence>
<protein>
    <submittedName>
        <fullName evidence="2">Uncharacterized protein</fullName>
    </submittedName>
</protein>
<proteinExistence type="predicted"/>
<dbReference type="PATRIC" id="fig|46429.4.peg.2271"/>
<dbReference type="EMBL" id="JFHR01000023">
    <property type="protein sequence ID" value="KEQ53430.1"/>
    <property type="molecule type" value="Genomic_DNA"/>
</dbReference>
<dbReference type="AlphaFoldDB" id="A0A081RE07"/>
<organism evidence="2 3">
    <name type="scientific">Sphingobium chlorophenolicum</name>
    <dbReference type="NCBI Taxonomy" id="46429"/>
    <lineage>
        <taxon>Bacteria</taxon>
        <taxon>Pseudomonadati</taxon>
        <taxon>Pseudomonadota</taxon>
        <taxon>Alphaproteobacteria</taxon>
        <taxon>Sphingomonadales</taxon>
        <taxon>Sphingomonadaceae</taxon>
        <taxon>Sphingobium</taxon>
    </lineage>
</organism>
<name>A0A081RE07_SPHCR</name>
<dbReference type="RefSeq" id="WP_169804661.1">
    <property type="nucleotide sequence ID" value="NZ_JFHR01000023.1"/>
</dbReference>
<reference evidence="2 3" key="1">
    <citation type="submission" date="2014-02" db="EMBL/GenBank/DDBJ databases">
        <title>Whole genome sequence of Sphingobium chlorophenolicum NBRC 16172.</title>
        <authorList>
            <person name="Gan H.M."/>
            <person name="Gan H.Y."/>
            <person name="Chew T.H."/>
            <person name="Savka M.A."/>
        </authorList>
    </citation>
    <scope>NUCLEOTIDE SEQUENCE [LARGE SCALE GENOMIC DNA]</scope>
    <source>
        <strain evidence="2 3">NBRC 16172</strain>
    </source>
</reference>
<evidence type="ECO:0000256" key="1">
    <source>
        <dbReference type="SAM" id="Phobius"/>
    </source>
</evidence>
<comment type="caution">
    <text evidence="2">The sequence shown here is derived from an EMBL/GenBank/DDBJ whole genome shotgun (WGS) entry which is preliminary data.</text>
</comment>
<keyword evidence="1" id="KW-0472">Membrane</keyword>
<sequence length="46" mass="4956">MIRERPRRRGPGSSRRRPPWWFMPAVLAGLGAAGALLSAAVLAVAE</sequence>
<gene>
    <name evidence="2" type="ORF">BV95_02293</name>
</gene>
<accession>A0A081RE07</accession>
<keyword evidence="1" id="KW-1133">Transmembrane helix</keyword>
<keyword evidence="1" id="KW-0812">Transmembrane</keyword>